<dbReference type="AlphaFoldDB" id="A0A556VC15"/>
<feature type="compositionally biased region" description="Basic and acidic residues" evidence="1">
    <location>
        <begin position="43"/>
        <end position="63"/>
    </location>
</feature>
<name>A0A556VC15_BAGYA</name>
<organism evidence="2 3">
    <name type="scientific">Bagarius yarrelli</name>
    <name type="common">Goonch</name>
    <name type="synonym">Bagrus yarrelli</name>
    <dbReference type="NCBI Taxonomy" id="175774"/>
    <lineage>
        <taxon>Eukaryota</taxon>
        <taxon>Metazoa</taxon>
        <taxon>Chordata</taxon>
        <taxon>Craniata</taxon>
        <taxon>Vertebrata</taxon>
        <taxon>Euteleostomi</taxon>
        <taxon>Actinopterygii</taxon>
        <taxon>Neopterygii</taxon>
        <taxon>Teleostei</taxon>
        <taxon>Ostariophysi</taxon>
        <taxon>Siluriformes</taxon>
        <taxon>Sisoridae</taxon>
        <taxon>Sisorinae</taxon>
        <taxon>Bagarius</taxon>
    </lineage>
</organism>
<sequence>MRRKEVKRRKEEREEEKIKEERREEKQEKEREREREKRRRERRREEEERREKEKRREEKRREENGDMVLCCVSEDSVSSVDVSAFLHLSPGFSLCGGCHGDTGPDTAAGSEISSYSSDVGYCFITG</sequence>
<evidence type="ECO:0000313" key="2">
    <source>
        <dbReference type="EMBL" id="TTJ54339.1"/>
    </source>
</evidence>
<evidence type="ECO:0000313" key="3">
    <source>
        <dbReference type="Proteomes" id="UP000319801"/>
    </source>
</evidence>
<reference evidence="2 3" key="1">
    <citation type="journal article" date="2019" name="Genome Biol. Evol.">
        <title>Whole-Genome Sequencing of the Giant Devil Catfish, Bagarius yarrelli.</title>
        <authorList>
            <person name="Jiang W."/>
            <person name="Lv Y."/>
            <person name="Cheng L."/>
            <person name="Yang K."/>
            <person name="Chao B."/>
            <person name="Wang X."/>
            <person name="Li Y."/>
            <person name="Pan X."/>
            <person name="You X."/>
            <person name="Zhang Y."/>
            <person name="Yang J."/>
            <person name="Li J."/>
            <person name="Zhang X."/>
            <person name="Liu S."/>
            <person name="Sun C."/>
            <person name="Yang J."/>
            <person name="Shi Q."/>
        </authorList>
    </citation>
    <scope>NUCLEOTIDE SEQUENCE [LARGE SCALE GENOMIC DNA]</scope>
    <source>
        <strain evidence="2">JWS20170419001</strain>
        <tissue evidence="2">Muscle</tissue>
    </source>
</reference>
<feature type="region of interest" description="Disordered" evidence="1">
    <location>
        <begin position="1"/>
        <end position="63"/>
    </location>
</feature>
<proteinExistence type="predicted"/>
<feature type="compositionally biased region" description="Basic and acidic residues" evidence="1">
    <location>
        <begin position="8"/>
        <end position="35"/>
    </location>
</feature>
<keyword evidence="3" id="KW-1185">Reference proteome</keyword>
<dbReference type="Proteomes" id="UP000319801">
    <property type="component" value="Unassembled WGS sequence"/>
</dbReference>
<evidence type="ECO:0000256" key="1">
    <source>
        <dbReference type="SAM" id="MobiDB-lite"/>
    </source>
</evidence>
<gene>
    <name evidence="2" type="ORF">Baya_15563</name>
</gene>
<accession>A0A556VC15</accession>
<protein>
    <submittedName>
        <fullName evidence="2">Uncharacterized protein</fullName>
    </submittedName>
</protein>
<comment type="caution">
    <text evidence="2">The sequence shown here is derived from an EMBL/GenBank/DDBJ whole genome shotgun (WGS) entry which is preliminary data.</text>
</comment>
<dbReference type="EMBL" id="VCAZ01000222">
    <property type="protein sequence ID" value="TTJ54339.1"/>
    <property type="molecule type" value="Genomic_DNA"/>
</dbReference>